<evidence type="ECO:0000313" key="1">
    <source>
        <dbReference type="EMBL" id="SVA46662.1"/>
    </source>
</evidence>
<dbReference type="PROSITE" id="PS50005">
    <property type="entry name" value="TPR"/>
    <property type="match status" value="1"/>
</dbReference>
<sequence>MSCANKIQFSTSIPPSEHLKNIRTLAIGDVLLVQEHQLNLIDNKGNWKVSRTKLDSKGLEKLLKHSLVSNLSRFSDYNIIDLETFSTIFGDRLKSIKPERGLRIKGIDAILNLSFAISVVSQEGQFDKVRRFQRHAKRKMGKKWIITEDSSTDRIITESYQTKTATVFLKGEIVQVKEGNTKLISSFSEVSVVSLGSGLIPGSFSQSADKKILPVFRKDDRSKEEIIGTMPFAELKHQTIGTKPHGVPNISRRLVLHISNMILPKFAPHSVLVTRTIDSGGDEDAVNLLNKAKIQQAKERIEEIISSSENKTAENLYNLGICYEALGEPRIAIQLYDEALQLDEGNSNVIKAIGALQHKF</sequence>
<dbReference type="Gene3D" id="1.25.40.10">
    <property type="entry name" value="Tetratricopeptide repeat domain"/>
    <property type="match status" value="1"/>
</dbReference>
<dbReference type="SUPFAM" id="SSF48452">
    <property type="entry name" value="TPR-like"/>
    <property type="match status" value="1"/>
</dbReference>
<protein>
    <recommendedName>
        <fullName evidence="2">Tetratricopeptide repeat protein</fullName>
    </recommendedName>
</protein>
<dbReference type="InterPro" id="IPR019734">
    <property type="entry name" value="TPR_rpt"/>
</dbReference>
<proteinExistence type="predicted"/>
<dbReference type="EMBL" id="UINC01010496">
    <property type="protein sequence ID" value="SVA46662.1"/>
    <property type="molecule type" value="Genomic_DNA"/>
</dbReference>
<dbReference type="Pfam" id="PF00515">
    <property type="entry name" value="TPR_1"/>
    <property type="match status" value="1"/>
</dbReference>
<dbReference type="InterPro" id="IPR011990">
    <property type="entry name" value="TPR-like_helical_dom_sf"/>
</dbReference>
<dbReference type="AlphaFoldDB" id="A0A381W2F6"/>
<dbReference type="SMART" id="SM00028">
    <property type="entry name" value="TPR"/>
    <property type="match status" value="1"/>
</dbReference>
<evidence type="ECO:0008006" key="2">
    <source>
        <dbReference type="Google" id="ProtNLM"/>
    </source>
</evidence>
<organism evidence="1">
    <name type="scientific">marine metagenome</name>
    <dbReference type="NCBI Taxonomy" id="408172"/>
    <lineage>
        <taxon>unclassified sequences</taxon>
        <taxon>metagenomes</taxon>
        <taxon>ecological metagenomes</taxon>
    </lineage>
</organism>
<reference evidence="1" key="1">
    <citation type="submission" date="2018-05" db="EMBL/GenBank/DDBJ databases">
        <authorList>
            <person name="Lanie J.A."/>
            <person name="Ng W.-L."/>
            <person name="Kazmierczak K.M."/>
            <person name="Andrzejewski T.M."/>
            <person name="Davidsen T.M."/>
            <person name="Wayne K.J."/>
            <person name="Tettelin H."/>
            <person name="Glass J.I."/>
            <person name="Rusch D."/>
            <person name="Podicherti R."/>
            <person name="Tsui H.-C.T."/>
            <person name="Winkler M.E."/>
        </authorList>
    </citation>
    <scope>NUCLEOTIDE SEQUENCE</scope>
</reference>
<name>A0A381W2F6_9ZZZZ</name>
<accession>A0A381W2F6</accession>
<gene>
    <name evidence="1" type="ORF">METZ01_LOCUS99516</name>
</gene>